<feature type="transmembrane region" description="Helical" evidence="6">
    <location>
        <begin position="285"/>
        <end position="306"/>
    </location>
</feature>
<feature type="transmembrane region" description="Helical" evidence="6">
    <location>
        <begin position="110"/>
        <end position="129"/>
    </location>
</feature>
<keyword evidence="3 6" id="KW-0812">Transmembrane</keyword>
<organism evidence="7 8">
    <name type="scientific">Microbacterium lushaniae</name>
    <dbReference type="NCBI Taxonomy" id="2614639"/>
    <lineage>
        <taxon>Bacteria</taxon>
        <taxon>Bacillati</taxon>
        <taxon>Actinomycetota</taxon>
        <taxon>Actinomycetes</taxon>
        <taxon>Micrococcales</taxon>
        <taxon>Microbacteriaceae</taxon>
        <taxon>Microbacterium</taxon>
    </lineage>
</organism>
<evidence type="ECO:0008006" key="9">
    <source>
        <dbReference type="Google" id="ProtNLM"/>
    </source>
</evidence>
<feature type="transmembrane region" description="Helical" evidence="6">
    <location>
        <begin position="356"/>
        <end position="379"/>
    </location>
</feature>
<evidence type="ECO:0000256" key="4">
    <source>
        <dbReference type="ARBA" id="ARBA00022989"/>
    </source>
</evidence>
<evidence type="ECO:0000256" key="6">
    <source>
        <dbReference type="SAM" id="Phobius"/>
    </source>
</evidence>
<comment type="subcellular location">
    <subcellularLocation>
        <location evidence="1">Cell membrane</location>
        <topology evidence="1">Multi-pass membrane protein</topology>
    </subcellularLocation>
</comment>
<evidence type="ECO:0000313" key="7">
    <source>
        <dbReference type="EMBL" id="QEW02470.1"/>
    </source>
</evidence>
<gene>
    <name evidence="7" type="ORF">F6J85_04710</name>
</gene>
<feature type="transmembrane region" description="Helical" evidence="6">
    <location>
        <begin position="12"/>
        <end position="32"/>
    </location>
</feature>
<accession>A0A5J6L1X7</accession>
<feature type="transmembrane region" description="Helical" evidence="6">
    <location>
        <begin position="326"/>
        <end position="349"/>
    </location>
</feature>
<dbReference type="PANTHER" id="PTHR30250:SF11">
    <property type="entry name" value="O-ANTIGEN TRANSPORTER-RELATED"/>
    <property type="match status" value="1"/>
</dbReference>
<feature type="transmembrane region" description="Helical" evidence="6">
    <location>
        <begin position="212"/>
        <end position="235"/>
    </location>
</feature>
<evidence type="ECO:0000256" key="3">
    <source>
        <dbReference type="ARBA" id="ARBA00022692"/>
    </source>
</evidence>
<sequence length="409" mass="41469">MPKPPSPPQVAGIALACTVVAGVLTYALLAIISRSLSAAEFDEFSVFWSLALIVGFGAFLPSEQLLAARHGTLSRRTAIAAWRTSWLLAGAAIVIACVAAVLPFPQNPVSVPVLVGLAALAVVSPLQYVTRGLLLAFGRQVTFAVALVVDAALRVVLAAGIAVAAIGQPARAVLFMVAVALAIAIAHAAVYPRSAPFAPDPAEGESFARPMLTLLPQALSAQVLANAAPLIVFALGPVGAAGAFQASFTLARLPLFLITPVQAMLVPPFTVMLREGQTVRLLAAIRTLVLGVTGLAGAGAVVGYLAGPWAVELIFGPGRALAPLDLGILVAGVVCMAGLIVFTQAVIAAGRHRLALLAWSGALGAAAVTVVAAGAFLPIELACSIALLLSSLAALVGSALSLRTHLTRG</sequence>
<dbReference type="Proteomes" id="UP000325516">
    <property type="component" value="Chromosome"/>
</dbReference>
<dbReference type="AlphaFoldDB" id="A0A5J6L1X7"/>
<feature type="transmembrane region" description="Helical" evidence="6">
    <location>
        <begin position="172"/>
        <end position="191"/>
    </location>
</feature>
<feature type="transmembrane region" description="Helical" evidence="6">
    <location>
        <begin position="141"/>
        <end position="166"/>
    </location>
</feature>
<dbReference type="EMBL" id="CP044232">
    <property type="protein sequence ID" value="QEW02470.1"/>
    <property type="molecule type" value="Genomic_DNA"/>
</dbReference>
<keyword evidence="4 6" id="KW-1133">Transmembrane helix</keyword>
<dbReference type="InterPro" id="IPR050833">
    <property type="entry name" value="Poly_Biosynth_Transport"/>
</dbReference>
<name>A0A5J6L1X7_9MICO</name>
<evidence type="ECO:0000313" key="8">
    <source>
        <dbReference type="Proteomes" id="UP000325516"/>
    </source>
</evidence>
<feature type="transmembrane region" description="Helical" evidence="6">
    <location>
        <begin position="86"/>
        <end position="104"/>
    </location>
</feature>
<evidence type="ECO:0000256" key="5">
    <source>
        <dbReference type="ARBA" id="ARBA00023136"/>
    </source>
</evidence>
<keyword evidence="5 6" id="KW-0472">Membrane</keyword>
<feature type="transmembrane region" description="Helical" evidence="6">
    <location>
        <begin position="385"/>
        <end position="402"/>
    </location>
</feature>
<dbReference type="RefSeq" id="WP_150924046.1">
    <property type="nucleotide sequence ID" value="NZ_CP044232.1"/>
</dbReference>
<dbReference type="KEGG" id="mlz:F6J85_04710"/>
<keyword evidence="8" id="KW-1185">Reference proteome</keyword>
<feature type="transmembrane region" description="Helical" evidence="6">
    <location>
        <begin position="44"/>
        <end position="66"/>
    </location>
</feature>
<proteinExistence type="predicted"/>
<evidence type="ECO:0000256" key="2">
    <source>
        <dbReference type="ARBA" id="ARBA00022475"/>
    </source>
</evidence>
<dbReference type="PROSITE" id="PS51257">
    <property type="entry name" value="PROKAR_LIPOPROTEIN"/>
    <property type="match status" value="1"/>
</dbReference>
<evidence type="ECO:0000256" key="1">
    <source>
        <dbReference type="ARBA" id="ARBA00004651"/>
    </source>
</evidence>
<reference evidence="8" key="1">
    <citation type="submission" date="2019-09" db="EMBL/GenBank/DDBJ databases">
        <title>Mumia zhuanghuii sp. nov. isolated from the intestinal contents of plateau pika (Ochotona curzoniae) in the Qinghai-Tibet plateau of China.</title>
        <authorList>
            <person name="Tian Z."/>
        </authorList>
    </citation>
    <scope>NUCLEOTIDE SEQUENCE [LARGE SCALE GENOMIC DNA]</scope>
    <source>
        <strain evidence="8">L-031</strain>
    </source>
</reference>
<dbReference type="GO" id="GO:0005886">
    <property type="term" value="C:plasma membrane"/>
    <property type="evidence" value="ECO:0007669"/>
    <property type="project" value="UniProtKB-SubCell"/>
</dbReference>
<protein>
    <recommendedName>
        <fullName evidence="9">Polysaccharide biosynthesis protein</fullName>
    </recommendedName>
</protein>
<keyword evidence="2" id="KW-1003">Cell membrane</keyword>
<dbReference type="PANTHER" id="PTHR30250">
    <property type="entry name" value="PST FAMILY PREDICTED COLANIC ACID TRANSPORTER"/>
    <property type="match status" value="1"/>
</dbReference>